<dbReference type="GO" id="GO:0005524">
    <property type="term" value="F:ATP binding"/>
    <property type="evidence" value="ECO:0007669"/>
    <property type="project" value="UniProtKB-KW"/>
</dbReference>
<evidence type="ECO:0000259" key="4">
    <source>
        <dbReference type="PROSITE" id="PS51459"/>
    </source>
</evidence>
<dbReference type="Proteomes" id="UP000183028">
    <property type="component" value="Unassembled WGS sequence"/>
</dbReference>
<sequence>MEDEVKLLKERMLIEFRKQDRSGVYGFTQREMAYNSNRIEGSTLSKDQTASLFYTRTVESDDDSIIIRSKDIEEMTGHFLMFNEMLKTIDEPLTGKLIKSYHYRLKKLVFEDMANGYPVGEYKNRANIVSGIKTCPPEEVEEKINELFDWYEAHEKNLGTLAKLHIEYEKIHPFQDGNGRTGRIILYKECLRNGIYPFVIEDSRKVEYYHALRDEGQLEKLFASEQSIYRENTVALVVPVSRKNGMRM</sequence>
<dbReference type="eggNOG" id="COG3177">
    <property type="taxonomic scope" value="Bacteria"/>
</dbReference>
<dbReference type="PANTHER" id="PTHR13504">
    <property type="entry name" value="FIDO DOMAIN-CONTAINING PROTEIN DDB_G0283145"/>
    <property type="match status" value="1"/>
</dbReference>
<evidence type="ECO:0000313" key="6">
    <source>
        <dbReference type="Proteomes" id="UP000183028"/>
    </source>
</evidence>
<evidence type="ECO:0000256" key="2">
    <source>
        <dbReference type="PIRSR" id="PIRSR640198-2"/>
    </source>
</evidence>
<dbReference type="SUPFAM" id="SSF140931">
    <property type="entry name" value="Fic-like"/>
    <property type="match status" value="1"/>
</dbReference>
<evidence type="ECO:0000256" key="3">
    <source>
        <dbReference type="PIRSR" id="PIRSR640198-3"/>
    </source>
</evidence>
<feature type="binding site" evidence="2">
    <location>
        <begin position="176"/>
        <end position="183"/>
    </location>
    <ligand>
        <name>ATP</name>
        <dbReference type="ChEBI" id="CHEBI:30616"/>
    </ligand>
</feature>
<keyword evidence="2" id="KW-0547">Nucleotide-binding</keyword>
<gene>
    <name evidence="5" type="ORF">SAMN04487834_101546</name>
</gene>
<dbReference type="AlphaFoldDB" id="A0A1H6SIT6"/>
<keyword evidence="2" id="KW-0067">ATP-binding</keyword>
<evidence type="ECO:0000313" key="5">
    <source>
        <dbReference type="EMBL" id="SEI66816.1"/>
    </source>
</evidence>
<reference evidence="6" key="1">
    <citation type="submission" date="2016-10" db="EMBL/GenBank/DDBJ databases">
        <authorList>
            <person name="Varghese N."/>
        </authorList>
    </citation>
    <scope>NUCLEOTIDE SEQUENCE [LARGE SCALE GENOMIC DNA]</scope>
    <source>
        <strain evidence="6">DSM 20406</strain>
    </source>
</reference>
<dbReference type="Gene3D" id="1.10.3290.10">
    <property type="entry name" value="Fido-like domain"/>
    <property type="match status" value="1"/>
</dbReference>
<evidence type="ECO:0000256" key="1">
    <source>
        <dbReference type="PIRSR" id="PIRSR640198-1"/>
    </source>
</evidence>
<organism evidence="5 6">
    <name type="scientific">Sharpea azabuensis</name>
    <dbReference type="NCBI Taxonomy" id="322505"/>
    <lineage>
        <taxon>Bacteria</taxon>
        <taxon>Bacillati</taxon>
        <taxon>Bacillota</taxon>
        <taxon>Erysipelotrichia</taxon>
        <taxon>Erysipelotrichales</taxon>
        <taxon>Coprobacillaceae</taxon>
        <taxon>Sharpea</taxon>
    </lineage>
</organism>
<accession>A0A1H6SIT6</accession>
<feature type="binding site" evidence="2">
    <location>
        <begin position="208"/>
        <end position="209"/>
    </location>
    <ligand>
        <name>ATP</name>
        <dbReference type="ChEBI" id="CHEBI:30616"/>
    </ligand>
</feature>
<keyword evidence="6" id="KW-1185">Reference proteome</keyword>
<dbReference type="OrthoDB" id="9813719at2"/>
<dbReference type="RefSeq" id="WP_074731766.1">
    <property type="nucleotide sequence ID" value="NZ_FNYK01000015.1"/>
</dbReference>
<dbReference type="InterPro" id="IPR003812">
    <property type="entry name" value="Fido"/>
</dbReference>
<protein>
    <submittedName>
        <fullName evidence="5">Fic/DOC family protein</fullName>
    </submittedName>
</protein>
<feature type="domain" description="Fido" evidence="4">
    <location>
        <begin position="93"/>
        <end position="231"/>
    </location>
</feature>
<dbReference type="EMBL" id="FNYK01000015">
    <property type="protein sequence ID" value="SEI66816.1"/>
    <property type="molecule type" value="Genomic_DNA"/>
</dbReference>
<feature type="site" description="Important for autoinhibition of adenylyltransferase activity" evidence="3">
    <location>
        <position position="40"/>
    </location>
</feature>
<dbReference type="PROSITE" id="PS51459">
    <property type="entry name" value="FIDO"/>
    <property type="match status" value="1"/>
</dbReference>
<feature type="active site" evidence="1">
    <location>
        <position position="172"/>
    </location>
</feature>
<dbReference type="Pfam" id="PF02661">
    <property type="entry name" value="Fic"/>
    <property type="match status" value="1"/>
</dbReference>
<dbReference type="InterPro" id="IPR036597">
    <property type="entry name" value="Fido-like_dom_sf"/>
</dbReference>
<dbReference type="PANTHER" id="PTHR13504:SF38">
    <property type="entry name" value="FIDO DOMAIN-CONTAINING PROTEIN"/>
    <property type="match status" value="1"/>
</dbReference>
<name>A0A1H6SIT6_9FIRM</name>
<dbReference type="InterPro" id="IPR040198">
    <property type="entry name" value="Fido_containing"/>
</dbReference>
<proteinExistence type="predicted"/>